<dbReference type="InParanoid" id="A0A1X7UFI7"/>
<dbReference type="EnsemblMetazoa" id="Aqu2.1.26724_001">
    <property type="protein sequence ID" value="Aqu2.1.26724_001"/>
    <property type="gene ID" value="Aqu2.1.26724"/>
</dbReference>
<dbReference type="AlphaFoldDB" id="A0A1X7UFI7"/>
<proteinExistence type="predicted"/>
<organism evidence="1">
    <name type="scientific">Amphimedon queenslandica</name>
    <name type="common">Sponge</name>
    <dbReference type="NCBI Taxonomy" id="400682"/>
    <lineage>
        <taxon>Eukaryota</taxon>
        <taxon>Metazoa</taxon>
        <taxon>Porifera</taxon>
        <taxon>Demospongiae</taxon>
        <taxon>Heteroscleromorpha</taxon>
        <taxon>Haplosclerida</taxon>
        <taxon>Niphatidae</taxon>
        <taxon>Amphimedon</taxon>
    </lineage>
</organism>
<reference evidence="1" key="1">
    <citation type="submission" date="2017-05" db="UniProtKB">
        <authorList>
            <consortium name="EnsemblMetazoa"/>
        </authorList>
    </citation>
    <scope>IDENTIFICATION</scope>
</reference>
<evidence type="ECO:0000313" key="1">
    <source>
        <dbReference type="EnsemblMetazoa" id="Aqu2.1.26724_001"/>
    </source>
</evidence>
<sequence>MATQWNRNQKNRKQRKVGQAFRKMVTICENTVVVCVEQERVETEVKIVKGWRDSQTEEFYEVLKQNPYDNRCYKGEQKKQKAIEILDVRWRSQIYFTVLTNYKDVKAKAKSFSTTYYMEKRNRK</sequence>
<accession>A0A1X7UFI7</accession>
<protein>
    <submittedName>
        <fullName evidence="1">Uncharacterized protein</fullName>
    </submittedName>
</protein>
<name>A0A1X7UFI7_AMPQE</name>